<evidence type="ECO:0000256" key="5">
    <source>
        <dbReference type="ARBA" id="ARBA00022692"/>
    </source>
</evidence>
<evidence type="ECO:0000313" key="12">
    <source>
        <dbReference type="Proteomes" id="UP000192408"/>
    </source>
</evidence>
<keyword evidence="6 9" id="KW-1133">Transmembrane helix</keyword>
<dbReference type="PANTHER" id="PTHR35851:SF1">
    <property type="entry name" value="CELL DIVISION PROTEIN FTSQ"/>
    <property type="match status" value="1"/>
</dbReference>
<keyword evidence="3 9" id="KW-0997">Cell inner membrane</keyword>
<evidence type="ECO:0000256" key="3">
    <source>
        <dbReference type="ARBA" id="ARBA00022519"/>
    </source>
</evidence>
<evidence type="ECO:0000256" key="7">
    <source>
        <dbReference type="ARBA" id="ARBA00023136"/>
    </source>
</evidence>
<evidence type="ECO:0000256" key="9">
    <source>
        <dbReference type="HAMAP-Rule" id="MF_00911"/>
    </source>
</evidence>
<dbReference type="RefSeq" id="WP_084257782.1">
    <property type="nucleotide sequence ID" value="NZ_FWWV01000046.1"/>
</dbReference>
<dbReference type="STRING" id="1122938.SAMN05660772_01184"/>
<comment type="similarity">
    <text evidence="9">Belongs to the FtsQ/DivIB family. FtsQ subfamily.</text>
</comment>
<organism evidence="11 12">
    <name type="scientific">Pasteurella testudinis DSM 23072</name>
    <dbReference type="NCBI Taxonomy" id="1122938"/>
    <lineage>
        <taxon>Bacteria</taxon>
        <taxon>Pseudomonadati</taxon>
        <taxon>Pseudomonadota</taxon>
        <taxon>Gammaproteobacteria</taxon>
        <taxon>Pasteurellales</taxon>
        <taxon>Pasteurellaceae</taxon>
        <taxon>Pasteurella</taxon>
    </lineage>
</organism>
<dbReference type="Pfam" id="PF08478">
    <property type="entry name" value="POTRA_1"/>
    <property type="match status" value="1"/>
</dbReference>
<gene>
    <name evidence="9" type="primary">ftsQ</name>
    <name evidence="11" type="ORF">SAMN05660772_01184</name>
</gene>
<dbReference type="InterPro" id="IPR005548">
    <property type="entry name" value="Cell_div_FtsQ/DivIB_C"/>
</dbReference>
<keyword evidence="5 9" id="KW-0812">Transmembrane</keyword>
<accession>A0A1W1V4T8</accession>
<dbReference type="EMBL" id="FWWV01000046">
    <property type="protein sequence ID" value="SMB88368.1"/>
    <property type="molecule type" value="Genomic_DNA"/>
</dbReference>
<name>A0A1W1V4T8_9PAST</name>
<comment type="subcellular location">
    <subcellularLocation>
        <location evidence="9">Cell inner membrane</location>
        <topology evidence="9">Single-pass type II membrane protein</topology>
    </subcellularLocation>
    <subcellularLocation>
        <location evidence="1">Membrane</location>
    </subcellularLocation>
    <text evidence="9">Localizes to the division septum.</text>
</comment>
<dbReference type="Gene3D" id="3.40.50.11690">
    <property type="entry name" value="Cell division protein FtsQ/DivIB"/>
    <property type="match status" value="1"/>
</dbReference>
<evidence type="ECO:0000256" key="6">
    <source>
        <dbReference type="ARBA" id="ARBA00022989"/>
    </source>
</evidence>
<evidence type="ECO:0000256" key="4">
    <source>
        <dbReference type="ARBA" id="ARBA00022618"/>
    </source>
</evidence>
<dbReference type="PROSITE" id="PS51779">
    <property type="entry name" value="POTRA"/>
    <property type="match status" value="1"/>
</dbReference>
<evidence type="ECO:0000259" key="10">
    <source>
        <dbReference type="PROSITE" id="PS51779"/>
    </source>
</evidence>
<dbReference type="GO" id="GO:0032153">
    <property type="term" value="C:cell division site"/>
    <property type="evidence" value="ECO:0007669"/>
    <property type="project" value="UniProtKB-UniRule"/>
</dbReference>
<keyword evidence="2 9" id="KW-1003">Cell membrane</keyword>
<dbReference type="HAMAP" id="MF_00911">
    <property type="entry name" value="FtsQ_subfam"/>
    <property type="match status" value="1"/>
</dbReference>
<protein>
    <recommendedName>
        <fullName evidence="9">Cell division protein FtsQ</fullName>
    </recommendedName>
</protein>
<sequence>MAVRPNRVQQRSPSQATEESDFKFFLPFKSLFVILCVGFGYYCYTHWHDFLEYLDSQPINSFAVVGQPKYTAYNDIRDSLLQFGELKGYFSQDVKEVQQQIEKMPWVRGALVRKIWPNKLSIAVAEYSPVAFWNDKQLLAADGAIFSLPEEKRGNLQLPALQGNDFQSREVLSAWYQISNALKAKNMTLQTMQIDGRGAWQVSLSNGIILKLGRGEWQQKIERFATIYPQIEVPEQQALDYVDLRYNSGAAVGFKPLPQVEPAPAETNED</sequence>
<keyword evidence="12" id="KW-1185">Reference proteome</keyword>
<comment type="subunit">
    <text evidence="9">Part of a complex composed of FtsB, FtsL and FtsQ.</text>
</comment>
<dbReference type="GO" id="GO:0043093">
    <property type="term" value="P:FtsZ-dependent cytokinesis"/>
    <property type="evidence" value="ECO:0007669"/>
    <property type="project" value="UniProtKB-UniRule"/>
</dbReference>
<dbReference type="InterPro" id="IPR013685">
    <property type="entry name" value="POTRA_FtsQ_type"/>
</dbReference>
<keyword evidence="8 9" id="KW-0131">Cell cycle</keyword>
<dbReference type="InterPro" id="IPR034746">
    <property type="entry name" value="POTRA"/>
</dbReference>
<evidence type="ECO:0000313" key="11">
    <source>
        <dbReference type="EMBL" id="SMB88368.1"/>
    </source>
</evidence>
<dbReference type="GO" id="GO:0090529">
    <property type="term" value="P:cell septum assembly"/>
    <property type="evidence" value="ECO:0007669"/>
    <property type="project" value="InterPro"/>
</dbReference>
<dbReference type="Proteomes" id="UP000192408">
    <property type="component" value="Unassembled WGS sequence"/>
</dbReference>
<keyword evidence="7 9" id="KW-0472">Membrane</keyword>
<evidence type="ECO:0000256" key="1">
    <source>
        <dbReference type="ARBA" id="ARBA00004370"/>
    </source>
</evidence>
<dbReference type="InterPro" id="IPR026579">
    <property type="entry name" value="FtsQ"/>
</dbReference>
<dbReference type="Pfam" id="PF03799">
    <property type="entry name" value="FtsQ_DivIB_C"/>
    <property type="match status" value="1"/>
</dbReference>
<dbReference type="InterPro" id="IPR045335">
    <property type="entry name" value="FtsQ_C_sf"/>
</dbReference>
<feature type="domain" description="POTRA" evidence="10">
    <location>
        <begin position="57"/>
        <end position="127"/>
    </location>
</feature>
<keyword evidence="4 9" id="KW-0132">Cell division</keyword>
<evidence type="ECO:0000256" key="2">
    <source>
        <dbReference type="ARBA" id="ARBA00022475"/>
    </source>
</evidence>
<dbReference type="PANTHER" id="PTHR35851">
    <property type="entry name" value="CELL DIVISION PROTEIN FTSQ"/>
    <property type="match status" value="1"/>
</dbReference>
<reference evidence="12" key="1">
    <citation type="submission" date="2017-04" db="EMBL/GenBank/DDBJ databases">
        <authorList>
            <person name="Varghese N."/>
            <person name="Submissions S."/>
        </authorList>
    </citation>
    <scope>NUCLEOTIDE SEQUENCE [LARGE SCALE GENOMIC DNA]</scope>
    <source>
        <strain evidence="12">DSM 23072</strain>
    </source>
</reference>
<evidence type="ECO:0000256" key="8">
    <source>
        <dbReference type="ARBA" id="ARBA00023306"/>
    </source>
</evidence>
<proteinExistence type="inferred from homology"/>
<dbReference type="Gene3D" id="3.10.20.310">
    <property type="entry name" value="membrane protein fhac"/>
    <property type="match status" value="1"/>
</dbReference>
<comment type="function">
    <text evidence="9">Essential cell division protein. May link together the upstream cell division proteins, which are predominantly cytoplasmic, with the downstream cell division proteins, which are predominantly periplasmic. May control correct divisome assembly.</text>
</comment>
<dbReference type="AlphaFoldDB" id="A0A1W1V4T8"/>
<dbReference type="GO" id="GO:0005886">
    <property type="term" value="C:plasma membrane"/>
    <property type="evidence" value="ECO:0007669"/>
    <property type="project" value="UniProtKB-SubCell"/>
</dbReference>